<feature type="compositionally biased region" description="Acidic residues" evidence="1">
    <location>
        <begin position="96"/>
        <end position="108"/>
    </location>
</feature>
<evidence type="ECO:0000313" key="2">
    <source>
        <dbReference type="EMBL" id="CAD8234760.1"/>
    </source>
</evidence>
<dbReference type="EMBL" id="HBDZ01004901">
    <property type="protein sequence ID" value="CAD8234760.1"/>
    <property type="molecule type" value="Transcribed_RNA"/>
</dbReference>
<reference evidence="2" key="1">
    <citation type="submission" date="2021-01" db="EMBL/GenBank/DDBJ databases">
        <authorList>
            <person name="Corre E."/>
            <person name="Pelletier E."/>
            <person name="Niang G."/>
            <person name="Scheremetjew M."/>
            <person name="Finn R."/>
            <person name="Kale V."/>
            <person name="Holt S."/>
            <person name="Cochrane G."/>
            <person name="Meng A."/>
            <person name="Brown T."/>
            <person name="Cohen L."/>
        </authorList>
    </citation>
    <scope>NUCLEOTIDE SEQUENCE</scope>
    <source>
        <strain evidence="2">CCMP1413</strain>
    </source>
</reference>
<gene>
    <name evidence="2" type="ORF">PCOL08062_LOCUS3752</name>
</gene>
<dbReference type="AlphaFoldDB" id="A0A7R9TGA8"/>
<feature type="region of interest" description="Disordered" evidence="1">
    <location>
        <begin position="42"/>
        <end position="211"/>
    </location>
</feature>
<accession>A0A7R9TGA8</accession>
<sequence>MGGAAGNTVGGGGRLDVADAAPFPITSAADVEAFAEYKQLLEGDTAQPIKPPRVQPEPAQRAPATDPSGGVAPPKPSSPFDYSKWDHLEGMTSDSDSGDSDDESDTGSDNEGLLAAPAAQPPTPPAERRPMSMFKQQQRRRQERHDEQPLIQEMPLVEESGPASMVVKERMPRSRAGAAPTVADNDGARRKPVSRFRAERQDHYTPCEQLD</sequence>
<name>A0A7R9TGA8_9VIRI</name>
<evidence type="ECO:0000256" key="1">
    <source>
        <dbReference type="SAM" id="MobiDB-lite"/>
    </source>
</evidence>
<protein>
    <submittedName>
        <fullName evidence="2">Uncharacterized protein</fullName>
    </submittedName>
</protein>
<organism evidence="2">
    <name type="scientific">Prasinoderma coloniale</name>
    <dbReference type="NCBI Taxonomy" id="156133"/>
    <lineage>
        <taxon>Eukaryota</taxon>
        <taxon>Viridiplantae</taxon>
        <taxon>Prasinodermophyta</taxon>
        <taxon>Prasinodermophyceae</taxon>
        <taxon>Prasinodermales</taxon>
        <taxon>Prasinodermaceae</taxon>
        <taxon>Prasinoderma</taxon>
    </lineage>
</organism>
<proteinExistence type="predicted"/>
<feature type="compositionally biased region" description="Basic and acidic residues" evidence="1">
    <location>
        <begin position="196"/>
        <end position="205"/>
    </location>
</feature>